<gene>
    <name evidence="2" type="ORF">PBK173_000063300</name>
    <name evidence="6" type="ORF">PBNK65E_000060900</name>
    <name evidence="3" type="ORF">PBNK65NY_000060400</name>
    <name evidence="4" type="ORF">PBSP11A_000060600</name>
    <name evidence="5" type="ORF">PBSP11RLL_000060500</name>
</gene>
<proteinExistence type="predicted"/>
<evidence type="ECO:0000313" key="10">
    <source>
        <dbReference type="Proteomes" id="UP000220214"/>
    </source>
</evidence>
<dbReference type="OrthoDB" id="378770at2759"/>
<evidence type="ECO:0000313" key="4">
    <source>
        <dbReference type="EMBL" id="SCM15587.1"/>
    </source>
</evidence>
<keyword evidence="1" id="KW-0812">Transmembrane</keyword>
<feature type="transmembrane region" description="Helical" evidence="1">
    <location>
        <begin position="393"/>
        <end position="413"/>
    </location>
</feature>
<protein>
    <submittedName>
        <fullName evidence="2">Uncharacterized protein</fullName>
    </submittedName>
</protein>
<evidence type="ECO:0000313" key="8">
    <source>
        <dbReference type="Proteomes" id="UP000219860"/>
    </source>
</evidence>
<evidence type="ECO:0000313" key="9">
    <source>
        <dbReference type="Proteomes" id="UP000219974"/>
    </source>
</evidence>
<dbReference type="EMBL" id="LT160024">
    <property type="protein sequence ID" value="CXI03192.1"/>
    <property type="molecule type" value="Genomic_DNA"/>
</dbReference>
<keyword evidence="1" id="KW-1133">Transmembrane helix</keyword>
<evidence type="ECO:0000313" key="5">
    <source>
        <dbReference type="EMBL" id="SCM17379.1"/>
    </source>
</evidence>
<sequence>MDSYYIFQNVKKSPNSYNEKYDKIKNINDVNTLENINIGETCINPKYNYLPELDIFDNSNTQKKHSTHFLNNIKNKNKLTKESNQFTHCSYNTNSSITYDTNLYGNNFILNNRCSYIKAKYFKGNNYNINNIAEEKQEKKANTIMLNLDKFNNKHKIKNDNDTKQIDTCIMIKKNYTSNSLKINKDMKSEVLEKCTSYTQPNILSNCKFDNKSDIIKMDKYKNNLINVYDNENSESNFETNKFYDDEMQSLEENSNCLSVCLLKDNEEINEEENIYLRNSMSRLIKKYVLINTKKELSSYEIENNIFIKFIMSEININIKVYKLFIILIVFILLSLSKNIQSYAVVTRKCYNIYESPFKSTKRLLKYMIIVLKILYKCILPIFSYILSYIFGAIIKIFIILNIPICIFILYWKFILKNEGSNIKFYFQICFKIYMYIIMQVAHIFKNYTQTKLLTDLLSLSYKIYQLIFIYICRFFIKFYNDIL</sequence>
<name>A0A113QXV8_PLABE</name>
<dbReference type="Proteomes" id="UP000220214">
    <property type="component" value="Chromosome 4"/>
</dbReference>
<accession>A0A113QXV8</accession>
<dbReference type="EMBL" id="LT608140">
    <property type="protein sequence ID" value="SCL92069.1"/>
    <property type="molecule type" value="Genomic_DNA"/>
</dbReference>
<evidence type="ECO:0000313" key="3">
    <source>
        <dbReference type="EMBL" id="SCL92069.1"/>
    </source>
</evidence>
<organism evidence="2 7">
    <name type="scientific">Plasmodium berghei</name>
    <dbReference type="NCBI Taxonomy" id="5821"/>
    <lineage>
        <taxon>Eukaryota</taxon>
        <taxon>Sar</taxon>
        <taxon>Alveolata</taxon>
        <taxon>Apicomplexa</taxon>
        <taxon>Aconoidasida</taxon>
        <taxon>Haemosporida</taxon>
        <taxon>Plasmodiidae</taxon>
        <taxon>Plasmodium</taxon>
        <taxon>Plasmodium (Vinckeia)</taxon>
    </lineage>
</organism>
<dbReference type="EMBL" id="LT608252">
    <property type="protein sequence ID" value="SCM15587.1"/>
    <property type="molecule type" value="Genomic_DNA"/>
</dbReference>
<evidence type="ECO:0000313" key="2">
    <source>
        <dbReference type="EMBL" id="CXI03192.1"/>
    </source>
</evidence>
<evidence type="ECO:0000256" key="1">
    <source>
        <dbReference type="SAM" id="Phobius"/>
    </source>
</evidence>
<feature type="transmembrane region" description="Helical" evidence="1">
    <location>
        <begin position="457"/>
        <end position="477"/>
    </location>
</feature>
<keyword evidence="1" id="KW-0472">Membrane</keyword>
<feature type="transmembrane region" description="Helical" evidence="1">
    <location>
        <begin position="324"/>
        <end position="346"/>
    </location>
</feature>
<dbReference type="Proteomes" id="UP000069549">
    <property type="component" value="Chromosome 4"/>
</dbReference>
<dbReference type="VEuPathDB" id="PlasmoDB:PBANKA_0412600"/>
<dbReference type="Proteomes" id="UP000219860">
    <property type="component" value="Chromosome 4"/>
</dbReference>
<evidence type="ECO:0000313" key="11">
    <source>
        <dbReference type="Proteomes" id="UP000516480"/>
    </source>
</evidence>
<dbReference type="Proteomes" id="UP000516480">
    <property type="component" value="Chromosome 4"/>
</dbReference>
<dbReference type="EMBL" id="LT608268">
    <property type="protein sequence ID" value="SCM17379.1"/>
    <property type="molecule type" value="Genomic_DNA"/>
</dbReference>
<evidence type="ECO:0000313" key="7">
    <source>
        <dbReference type="Proteomes" id="UP000069549"/>
    </source>
</evidence>
<dbReference type="EMBL" id="LT614630">
    <property type="protein sequence ID" value="SCN22630.1"/>
    <property type="molecule type" value="Genomic_DNA"/>
</dbReference>
<dbReference type="Proteomes" id="UP000219974">
    <property type="component" value="Chromosome 4"/>
</dbReference>
<reference evidence="2 7" key="1">
    <citation type="submission" date="2016-02" db="EMBL/GenBank/DDBJ databases">
        <authorList>
            <consortium name="Pathogen Informatics"/>
        </authorList>
    </citation>
    <scope>NUCLEOTIDE SEQUENCE [LARGE SCALE GENOMIC DNA]</scope>
    <source>
        <strain evidence="2 7">K173</strain>
        <strain evidence="3 11">NK65 ny</strain>
        <strain evidence="6 10">NK65e</strain>
        <strain evidence="4 8">SP11 Antwerpcl1</strain>
        <strain evidence="5 9">SP11 RLL</strain>
    </source>
</reference>
<feature type="transmembrane region" description="Helical" evidence="1">
    <location>
        <begin position="367"/>
        <end position="387"/>
    </location>
</feature>
<evidence type="ECO:0000313" key="6">
    <source>
        <dbReference type="EMBL" id="SCN22630.1"/>
    </source>
</evidence>
<dbReference type="OMA" id="LYNSEYD"/>
<dbReference type="AlphaFoldDB" id="A0A113QXV8"/>
<feature type="transmembrane region" description="Helical" evidence="1">
    <location>
        <begin position="425"/>
        <end position="445"/>
    </location>
</feature>